<keyword evidence="5" id="KW-0732">Signal</keyword>
<feature type="repeat" description="ANK" evidence="3">
    <location>
        <begin position="845"/>
        <end position="877"/>
    </location>
</feature>
<feature type="repeat" description="ANK" evidence="3">
    <location>
        <begin position="1472"/>
        <end position="1504"/>
    </location>
</feature>
<name>A0A8W8NZX2_MAGGI</name>
<feature type="chain" id="PRO_5036505063" description="Novel STAND NTPase 3 domain-containing protein" evidence="5">
    <location>
        <begin position="24"/>
        <end position="1601"/>
    </location>
</feature>
<dbReference type="InterPro" id="IPR002110">
    <property type="entry name" value="Ankyrin_rpt"/>
</dbReference>
<dbReference type="SUPFAM" id="SSF52540">
    <property type="entry name" value="P-loop containing nucleoside triphosphate hydrolases"/>
    <property type="match status" value="1"/>
</dbReference>
<dbReference type="Pfam" id="PF00023">
    <property type="entry name" value="Ank"/>
    <property type="match status" value="5"/>
</dbReference>
<dbReference type="PANTHER" id="PTHR24166:SF48">
    <property type="entry name" value="PROTEIN VAPYRIN"/>
    <property type="match status" value="1"/>
</dbReference>
<protein>
    <recommendedName>
        <fullName evidence="6">Novel STAND NTPase 3 domain-containing protein</fullName>
    </recommendedName>
</protein>
<feature type="repeat" description="ANK" evidence="3">
    <location>
        <begin position="762"/>
        <end position="794"/>
    </location>
</feature>
<feature type="repeat" description="ANK" evidence="3">
    <location>
        <begin position="1506"/>
        <end position="1538"/>
    </location>
</feature>
<dbReference type="EnsemblMetazoa" id="G8611.1">
    <property type="protein sequence ID" value="G8611.1:cds"/>
    <property type="gene ID" value="G8611"/>
</dbReference>
<evidence type="ECO:0000256" key="5">
    <source>
        <dbReference type="SAM" id="SignalP"/>
    </source>
</evidence>
<dbReference type="InterPro" id="IPR036770">
    <property type="entry name" value="Ankyrin_rpt-contain_sf"/>
</dbReference>
<dbReference type="Proteomes" id="UP000005408">
    <property type="component" value="Unassembled WGS sequence"/>
</dbReference>
<evidence type="ECO:0000313" key="7">
    <source>
        <dbReference type="EnsemblMetazoa" id="G8611.1:cds"/>
    </source>
</evidence>
<evidence type="ECO:0000256" key="1">
    <source>
        <dbReference type="ARBA" id="ARBA00022737"/>
    </source>
</evidence>
<keyword evidence="8" id="KW-1185">Reference proteome</keyword>
<dbReference type="OMA" id="ACICENE"/>
<dbReference type="Gene3D" id="1.25.40.20">
    <property type="entry name" value="Ankyrin repeat-containing domain"/>
    <property type="match status" value="9"/>
</dbReference>
<feature type="repeat" description="ANK" evidence="3">
    <location>
        <begin position="1010"/>
        <end position="1042"/>
    </location>
</feature>
<keyword evidence="2 3" id="KW-0040">ANK repeat</keyword>
<dbReference type="InterPro" id="IPR027417">
    <property type="entry name" value="P-loop_NTPase"/>
</dbReference>
<dbReference type="PANTHER" id="PTHR24166">
    <property type="entry name" value="ROLLING PEBBLES, ISOFORM B"/>
    <property type="match status" value="1"/>
</dbReference>
<feature type="repeat" description="ANK" evidence="3">
    <location>
        <begin position="1273"/>
        <end position="1305"/>
    </location>
</feature>
<evidence type="ECO:0000313" key="8">
    <source>
        <dbReference type="Proteomes" id="UP000005408"/>
    </source>
</evidence>
<dbReference type="Pfam" id="PF12796">
    <property type="entry name" value="Ank_2"/>
    <property type="match status" value="7"/>
</dbReference>
<feature type="repeat" description="ANK" evidence="3">
    <location>
        <begin position="1306"/>
        <end position="1338"/>
    </location>
</feature>
<evidence type="ECO:0000256" key="2">
    <source>
        <dbReference type="ARBA" id="ARBA00023043"/>
    </source>
</evidence>
<feature type="repeat" description="ANK" evidence="3">
    <location>
        <begin position="1207"/>
        <end position="1239"/>
    </location>
</feature>
<accession>A0A8W8NZX2</accession>
<feature type="repeat" description="ANK" evidence="3">
    <location>
        <begin position="1174"/>
        <end position="1206"/>
    </location>
</feature>
<dbReference type="Pfam" id="PF20720">
    <property type="entry name" value="nSTAND3"/>
    <property type="match status" value="1"/>
</dbReference>
<keyword evidence="4" id="KW-0472">Membrane</keyword>
<dbReference type="OrthoDB" id="194358at2759"/>
<evidence type="ECO:0000259" key="6">
    <source>
        <dbReference type="Pfam" id="PF20720"/>
    </source>
</evidence>
<feature type="transmembrane region" description="Helical" evidence="4">
    <location>
        <begin position="202"/>
        <end position="225"/>
    </location>
</feature>
<feature type="repeat" description="ANK" evidence="3">
    <location>
        <begin position="1438"/>
        <end position="1470"/>
    </location>
</feature>
<feature type="repeat" description="ANK" evidence="3">
    <location>
        <begin position="1539"/>
        <end position="1571"/>
    </location>
</feature>
<feature type="repeat" description="ANK" evidence="3">
    <location>
        <begin position="911"/>
        <end position="943"/>
    </location>
</feature>
<dbReference type="InterPro" id="IPR050889">
    <property type="entry name" value="Dendritic_Spine_Reg/Scaffold"/>
</dbReference>
<evidence type="ECO:0000256" key="3">
    <source>
        <dbReference type="PROSITE-ProRule" id="PRU00023"/>
    </source>
</evidence>
<feature type="domain" description="Novel STAND NTPase 3" evidence="6">
    <location>
        <begin position="278"/>
        <end position="429"/>
    </location>
</feature>
<feature type="repeat" description="ANK" evidence="3">
    <location>
        <begin position="1339"/>
        <end position="1371"/>
    </location>
</feature>
<dbReference type="SMART" id="SM00248">
    <property type="entry name" value="ANK"/>
    <property type="match status" value="25"/>
</dbReference>
<dbReference type="SUPFAM" id="SSF48403">
    <property type="entry name" value="Ankyrin repeat"/>
    <property type="match status" value="3"/>
</dbReference>
<evidence type="ECO:0000256" key="4">
    <source>
        <dbReference type="SAM" id="Phobius"/>
    </source>
</evidence>
<dbReference type="InterPro" id="IPR049050">
    <property type="entry name" value="nSTAND3"/>
</dbReference>
<feature type="repeat" description="ANK" evidence="3">
    <location>
        <begin position="1405"/>
        <end position="1437"/>
    </location>
</feature>
<feature type="repeat" description="ANK" evidence="3">
    <location>
        <begin position="878"/>
        <end position="910"/>
    </location>
</feature>
<feature type="repeat" description="ANK" evidence="3">
    <location>
        <begin position="977"/>
        <end position="1009"/>
    </location>
</feature>
<keyword evidence="4" id="KW-0812">Transmembrane</keyword>
<sequence length="1601" mass="180014">MKQCTQFCLLFLGILLPIRFVYYECKPLDSYTFPVYSTKQCPRNQTEWNERSSAINCTEYNGYMCLPNENITELLEFCYIHPFTLIQEGICLYLNKRYSAVDAYYCTGFLSGCPNTSFVSYNLFKNPECTSIGNGCFLAEPACQSVTSTTYLPNTTEKKILENNTALIATTFVTVACTSDCVTSTTYLQNTTEKNRLENTTALIATTCVTAVLIITCVPFLYFLFKRKKGHWNCKKTEDTEKQEEEVHLPLISKNQCDKDLSPDQGIIDEWKEGNKQFVETKASKEVENLTNSQNLVVVTGDVGSGKSAIVQNIALKYINEGWTVKPVYTIKDMIKFMEKCNLQNKYVFVLNDPIGVESFDEVKFNSLRTYEEYIEACLKKVKLLMTCRLYILSDNRVKGLLKNKSNIVDISNDQNALRKEEKQKILIAYAVNENISSKQLDDILETKHYFPLLCKSYFSKQIDKSKVIEYFQEPREFYENQIKEFRQSCHTKYCALVLLVLFNNGLCIEDIWESKVLREKYNLALDICKIGQNTAPHTIIEALETLQRFFVKKIGNTYHFFHDLLMEITTVVFGRDYPLQTIKHVDIGFLRKRVKLSCINDKSDEFTIYLSDKHIDPLGKRLFNEIFGERVLDVVHNPCLKNKDVINVFIKELESKPKNLEMLLERITINFDQQAAEQPSTRVYISKLDLLGMKETISPLNAIIIFCDTRLSIHCLKAVQKLPNYTKDNSLFSSVCCNGSMDLFALFENNEIREYLSEKWDSLYPIHIASAFNNNEILRELFNIGANVNLKTTNDNCWTPLTLAAGNNAAEENEDNATNTRSRRNDTVQLLLDNEADVNLCMEIGASPLYEACQEGKIEIVELLLAKKADINLCIENGISPLSIACQKKHENIVQLLLVHGADINLYAKNGSSPLYVACQQGLYNIVQLFLERGANINICVDDGTSPLYIACKEGHDKIVEHLIENGADIHLCKKSGANALFIACQNGHSTIVEQLVCKGADTNMCMKDGTSPLIKACQFGHLSIVKILIRYKADVNQCMKNNSSPLFMACQNGHERIAKLLLEKGANINCRTDDGHSPLYIACEKGHNDLIKLLLRNGGDISNIKNGGGPLFSACKNGLYEIVQRLLENGADINQCDGNGLSPLSIACQKKEDEIVQYLLRNSADINLCSKNGRSPLYVACEFGNESAVQILLRNSADVNRCNEENSSPLYIACQQGQKNIVNLLLMNGADTSLCRNDGRSSLVTSCQKGYHDIVQLLLEKGADINLCMDDRRSPLYIACSEGNDKIVDRLLRHKADINLCLKNGESPLYVACKKGYNDIVNNLLKNGADIGLCMKNESCPFYIACQEGHFDIVKLLLSKDADLHLRKRNGESPLIAACRNGHYKIVEYLFDKGAEINICLESGASLLSIACEKGHANFVQWLLHRKANINLCMKNGASPLYMACQEEHETIVKLLLANKANTNSCLKNSKYCPLYIACKNGNKKIVELLLNNGANVNLCIDEDGSCPLHIACQKGHYSIVTILLNNKADINQRKKNGETPLYEASREGHAQVVKYLLTNGADINLCNENGTSPYDIASQNGNGYVTKMFEDNSAVKKL</sequence>
<feature type="repeat" description="ANK" evidence="3">
    <location>
        <begin position="1108"/>
        <end position="1140"/>
    </location>
</feature>
<feature type="signal peptide" evidence="5">
    <location>
        <begin position="1"/>
        <end position="23"/>
    </location>
</feature>
<feature type="repeat" description="ANK" evidence="3">
    <location>
        <begin position="1076"/>
        <end position="1108"/>
    </location>
</feature>
<feature type="repeat" description="ANK" evidence="3">
    <location>
        <begin position="944"/>
        <end position="976"/>
    </location>
</feature>
<dbReference type="PROSITE" id="PS50297">
    <property type="entry name" value="ANK_REP_REGION"/>
    <property type="match status" value="22"/>
</dbReference>
<dbReference type="PROSITE" id="PS50088">
    <property type="entry name" value="ANK_REPEAT"/>
    <property type="match status" value="23"/>
</dbReference>
<organism evidence="7 8">
    <name type="scientific">Magallana gigas</name>
    <name type="common">Pacific oyster</name>
    <name type="synonym">Crassostrea gigas</name>
    <dbReference type="NCBI Taxonomy" id="29159"/>
    <lineage>
        <taxon>Eukaryota</taxon>
        <taxon>Metazoa</taxon>
        <taxon>Spiralia</taxon>
        <taxon>Lophotrochozoa</taxon>
        <taxon>Mollusca</taxon>
        <taxon>Bivalvia</taxon>
        <taxon>Autobranchia</taxon>
        <taxon>Pteriomorphia</taxon>
        <taxon>Ostreida</taxon>
        <taxon>Ostreoidea</taxon>
        <taxon>Ostreidae</taxon>
        <taxon>Magallana</taxon>
    </lineage>
</organism>
<feature type="repeat" description="ANK" evidence="3">
    <location>
        <begin position="1141"/>
        <end position="1173"/>
    </location>
</feature>
<reference evidence="7" key="1">
    <citation type="submission" date="2022-08" db="UniProtKB">
        <authorList>
            <consortium name="EnsemblMetazoa"/>
        </authorList>
    </citation>
    <scope>IDENTIFICATION</scope>
    <source>
        <strain evidence="7">05x7-T-G4-1.051#20</strain>
    </source>
</reference>
<dbReference type="PRINTS" id="PR01415">
    <property type="entry name" value="ANKYRIN"/>
</dbReference>
<feature type="repeat" description="ANK" evidence="3">
    <location>
        <begin position="1372"/>
        <end position="1404"/>
    </location>
</feature>
<feature type="repeat" description="ANK" evidence="3">
    <location>
        <begin position="1043"/>
        <end position="1075"/>
    </location>
</feature>
<feature type="repeat" description="ANK" evidence="3">
    <location>
        <begin position="1240"/>
        <end position="1272"/>
    </location>
</feature>
<proteinExistence type="predicted"/>
<keyword evidence="4" id="KW-1133">Transmembrane helix</keyword>
<keyword evidence="1" id="KW-0677">Repeat</keyword>